<dbReference type="PROSITE" id="PS50893">
    <property type="entry name" value="ABC_TRANSPORTER_2"/>
    <property type="match status" value="1"/>
</dbReference>
<dbReference type="PANTHER" id="PTHR24221:SF470">
    <property type="entry name" value="MITOCHONDRIAL ABC TRANSPORTER ATM"/>
    <property type="match status" value="1"/>
</dbReference>
<evidence type="ECO:0000313" key="12">
    <source>
        <dbReference type="EMBL" id="CAE0375023.1"/>
    </source>
</evidence>
<reference evidence="12" key="1">
    <citation type="submission" date="2021-01" db="EMBL/GenBank/DDBJ databases">
        <authorList>
            <person name="Corre E."/>
            <person name="Pelletier E."/>
            <person name="Niang G."/>
            <person name="Scheremetjew M."/>
            <person name="Finn R."/>
            <person name="Kale V."/>
            <person name="Holt S."/>
            <person name="Cochrane G."/>
            <person name="Meng A."/>
            <person name="Brown T."/>
            <person name="Cohen L."/>
        </authorList>
    </citation>
    <scope>NUCLEOTIDE SEQUENCE</scope>
    <source>
        <strain evidence="12">CCMP1510</strain>
    </source>
</reference>
<dbReference type="PROSITE" id="PS00211">
    <property type="entry name" value="ABC_TRANSPORTER_1"/>
    <property type="match status" value="1"/>
</dbReference>
<dbReference type="GO" id="GO:0005524">
    <property type="term" value="F:ATP binding"/>
    <property type="evidence" value="ECO:0007669"/>
    <property type="project" value="UniProtKB-KW"/>
</dbReference>
<dbReference type="CDD" id="cd18582">
    <property type="entry name" value="ABC_6TM_ATM1_ABCB7"/>
    <property type="match status" value="1"/>
</dbReference>
<feature type="transmembrane region" description="Helical" evidence="8">
    <location>
        <begin position="194"/>
        <end position="216"/>
    </location>
</feature>
<evidence type="ECO:0000256" key="9">
    <source>
        <dbReference type="SAM" id="SignalP"/>
    </source>
</evidence>
<keyword evidence="6 8" id="KW-0472">Membrane</keyword>
<evidence type="ECO:0000256" key="5">
    <source>
        <dbReference type="ARBA" id="ARBA00022989"/>
    </source>
</evidence>
<dbReference type="Gene3D" id="1.20.1560.10">
    <property type="entry name" value="ABC transporter type 1, transmembrane domain"/>
    <property type="match status" value="1"/>
</dbReference>
<evidence type="ECO:0000256" key="3">
    <source>
        <dbReference type="ARBA" id="ARBA00022741"/>
    </source>
</evidence>
<dbReference type="SUPFAM" id="SSF52540">
    <property type="entry name" value="P-loop containing nucleoside triphosphate hydrolases"/>
    <property type="match status" value="1"/>
</dbReference>
<keyword evidence="4" id="KW-0067">ATP-binding</keyword>
<dbReference type="InterPro" id="IPR017871">
    <property type="entry name" value="ABC_transporter-like_CS"/>
</dbReference>
<evidence type="ECO:0008006" key="13">
    <source>
        <dbReference type="Google" id="ProtNLM"/>
    </source>
</evidence>
<dbReference type="Gene3D" id="3.40.50.300">
    <property type="entry name" value="P-loop containing nucleotide triphosphate hydrolases"/>
    <property type="match status" value="1"/>
</dbReference>
<evidence type="ECO:0000256" key="6">
    <source>
        <dbReference type="ARBA" id="ARBA00023136"/>
    </source>
</evidence>
<dbReference type="SMART" id="SM00382">
    <property type="entry name" value="AAA"/>
    <property type="match status" value="1"/>
</dbReference>
<dbReference type="InterPro" id="IPR036640">
    <property type="entry name" value="ABC1_TM_sf"/>
</dbReference>
<proteinExistence type="predicted"/>
<keyword evidence="3" id="KW-0547">Nucleotide-binding</keyword>
<dbReference type="InterPro" id="IPR003593">
    <property type="entry name" value="AAA+_ATPase"/>
</dbReference>
<evidence type="ECO:0000259" key="10">
    <source>
        <dbReference type="PROSITE" id="PS50893"/>
    </source>
</evidence>
<feature type="region of interest" description="Disordered" evidence="7">
    <location>
        <begin position="694"/>
        <end position="718"/>
    </location>
</feature>
<feature type="compositionally biased region" description="Polar residues" evidence="7">
    <location>
        <begin position="694"/>
        <end position="705"/>
    </location>
</feature>
<feature type="chain" id="PRO_5031036473" description="ABC transporter" evidence="9">
    <location>
        <begin position="22"/>
        <end position="718"/>
    </location>
</feature>
<keyword evidence="2 8" id="KW-0812">Transmembrane</keyword>
<dbReference type="GO" id="GO:0140359">
    <property type="term" value="F:ABC-type transporter activity"/>
    <property type="evidence" value="ECO:0007669"/>
    <property type="project" value="InterPro"/>
</dbReference>
<dbReference type="GO" id="GO:0005743">
    <property type="term" value="C:mitochondrial inner membrane"/>
    <property type="evidence" value="ECO:0007669"/>
    <property type="project" value="TreeGrafter"/>
</dbReference>
<evidence type="ECO:0000256" key="8">
    <source>
        <dbReference type="SAM" id="Phobius"/>
    </source>
</evidence>
<sequence>MNAFLFQLFVVIFGLSQNIKAKEEVRRLVTLRGGRDAASLPLRSLQKRFEMDTSAANNIDKRLVLECIATYAWRRATVGHKLLLCLSMMSLLLAKILTVSVPSFLQRGVDALSNENRNSAQKWFMVYCFGKLIVALTNEIRSTSFATACQRASRNLSADVFAKLVELDSDYHASHPAGGVAVAFSRGARGFSSLAFLVFFSIGPTIVELILSVLALTSRAKGPLLGIIAFGTFCAYAIFTAAIVEARIRFRKRLVQLETRRARALGDALANHDSIKSNANEPIEILDFDTILSDSERTAIISQRLGSLLNFGQALIFSFGLALSLRIALLRFFSSSIQTPKIQSHTFSLGDVVAVNALLLQLSQPMNFLGYTVSEIRQGFVDLSEMLDVLTEQDAATKSLALTNLLRSSTSTTNIPSLCTTIPQKQRPSDYSPLFRRPLWQKEDEATANPDRTALPPEIVFDQVWSSRDGGKTLALRGASFVAPAGKVTVLVGASGSGKSTALRLCALLDGIPCAGKIRAWGIDLGTGMQPRQLRKRLALIPQGTDLFDADLAYNLRYGDFSIPVNTLPNILKSLDLSTSIDQDVGERGTRLSGGERQRVLVARALLRDAPLCLADEPTSSADAHTEAKIIQSLLDATRPNRSTLIIVAHRLAAVTPAADHIVVFEQGQVVQQGSHRELIKQKRGTYAQLWKASNEQISSPSPTSAIGKGGGAKKDIN</sequence>
<evidence type="ECO:0000256" key="4">
    <source>
        <dbReference type="ARBA" id="ARBA00022840"/>
    </source>
</evidence>
<dbReference type="GO" id="GO:0016887">
    <property type="term" value="F:ATP hydrolysis activity"/>
    <property type="evidence" value="ECO:0007669"/>
    <property type="project" value="InterPro"/>
</dbReference>
<protein>
    <recommendedName>
        <fullName evidence="13">ABC transporter</fullName>
    </recommendedName>
</protein>
<feature type="domain" description="ABC transporter" evidence="10">
    <location>
        <begin position="459"/>
        <end position="692"/>
    </location>
</feature>
<dbReference type="Pfam" id="PF00664">
    <property type="entry name" value="ABC_membrane"/>
    <property type="match status" value="1"/>
</dbReference>
<organism evidence="12">
    <name type="scientific">Aureoumbra lagunensis</name>
    <dbReference type="NCBI Taxonomy" id="44058"/>
    <lineage>
        <taxon>Eukaryota</taxon>
        <taxon>Sar</taxon>
        <taxon>Stramenopiles</taxon>
        <taxon>Ochrophyta</taxon>
        <taxon>Pelagophyceae</taxon>
        <taxon>Pelagomonadales</taxon>
        <taxon>Aureoumbra</taxon>
    </lineage>
</organism>
<gene>
    <name evidence="12" type="ORF">ALAG00032_LOCUS15827</name>
</gene>
<dbReference type="SUPFAM" id="SSF90123">
    <property type="entry name" value="ABC transporter transmembrane region"/>
    <property type="match status" value="1"/>
</dbReference>
<evidence type="ECO:0000256" key="7">
    <source>
        <dbReference type="SAM" id="MobiDB-lite"/>
    </source>
</evidence>
<dbReference type="InterPro" id="IPR011527">
    <property type="entry name" value="ABC1_TM_dom"/>
</dbReference>
<comment type="subcellular location">
    <subcellularLocation>
        <location evidence="1">Membrane</location>
        <topology evidence="1">Multi-pass membrane protein</topology>
    </subcellularLocation>
</comment>
<keyword evidence="5 8" id="KW-1133">Transmembrane helix</keyword>
<evidence type="ECO:0000259" key="11">
    <source>
        <dbReference type="PROSITE" id="PS50929"/>
    </source>
</evidence>
<dbReference type="GO" id="GO:0006879">
    <property type="term" value="P:intracellular iron ion homeostasis"/>
    <property type="evidence" value="ECO:0007669"/>
    <property type="project" value="TreeGrafter"/>
</dbReference>
<dbReference type="PANTHER" id="PTHR24221">
    <property type="entry name" value="ATP-BINDING CASSETTE SUB-FAMILY B"/>
    <property type="match status" value="1"/>
</dbReference>
<accession>A0A7S3NQ86</accession>
<feature type="signal peptide" evidence="9">
    <location>
        <begin position="1"/>
        <end position="21"/>
    </location>
</feature>
<feature type="transmembrane region" description="Helical" evidence="8">
    <location>
        <begin position="222"/>
        <end position="244"/>
    </location>
</feature>
<dbReference type="InterPro" id="IPR003439">
    <property type="entry name" value="ABC_transporter-like_ATP-bd"/>
</dbReference>
<dbReference type="InterPro" id="IPR039421">
    <property type="entry name" value="Type_1_exporter"/>
</dbReference>
<evidence type="ECO:0000256" key="2">
    <source>
        <dbReference type="ARBA" id="ARBA00022692"/>
    </source>
</evidence>
<keyword evidence="9" id="KW-0732">Signal</keyword>
<name>A0A7S3NQ86_9STRA</name>
<dbReference type="EMBL" id="HBIJ01023911">
    <property type="protein sequence ID" value="CAE0375023.1"/>
    <property type="molecule type" value="Transcribed_RNA"/>
</dbReference>
<dbReference type="PROSITE" id="PS50929">
    <property type="entry name" value="ABC_TM1F"/>
    <property type="match status" value="1"/>
</dbReference>
<dbReference type="InterPro" id="IPR027417">
    <property type="entry name" value="P-loop_NTPase"/>
</dbReference>
<dbReference type="AlphaFoldDB" id="A0A7S3NQ86"/>
<feature type="domain" description="ABC transmembrane type-1" evidence="11">
    <location>
        <begin position="86"/>
        <end position="378"/>
    </location>
</feature>
<evidence type="ECO:0000256" key="1">
    <source>
        <dbReference type="ARBA" id="ARBA00004141"/>
    </source>
</evidence>
<dbReference type="Pfam" id="PF00005">
    <property type="entry name" value="ABC_tran"/>
    <property type="match status" value="1"/>
</dbReference>